<dbReference type="Gene3D" id="1.25.10.10">
    <property type="entry name" value="Leucine-rich Repeat Variant"/>
    <property type="match status" value="1"/>
</dbReference>
<dbReference type="InterPro" id="IPR016024">
    <property type="entry name" value="ARM-type_fold"/>
</dbReference>
<dbReference type="InterPro" id="IPR011989">
    <property type="entry name" value="ARM-like"/>
</dbReference>
<sequence length="162" mass="18744">MSDWLNDVIGNDLIAVYEDHFFTEDAILWLRERPRTFGELRAEEIDWLRWMAANIQDKDMLEKLSTDPDTDVRMWVACNPVTPRLVLETLAEDPTVFVRRGVAQNRSTPMHLLIRLNADPDLQVRSLVLKNAVKNYACPSQTIELLRFFGPQSSTQTKEQQA</sequence>
<dbReference type="Proteomes" id="UP000535182">
    <property type="component" value="Unassembled WGS sequence"/>
</dbReference>
<evidence type="ECO:0008006" key="3">
    <source>
        <dbReference type="Google" id="ProtNLM"/>
    </source>
</evidence>
<accession>A0A9X0U2G7</accession>
<comment type="caution">
    <text evidence="1">The sequence shown here is derived from an EMBL/GenBank/DDBJ whole genome shotgun (WGS) entry which is preliminary data.</text>
</comment>
<dbReference type="SUPFAM" id="SSF48371">
    <property type="entry name" value="ARM repeat"/>
    <property type="match status" value="1"/>
</dbReference>
<keyword evidence="2" id="KW-1185">Reference proteome</keyword>
<evidence type="ECO:0000313" key="2">
    <source>
        <dbReference type="Proteomes" id="UP000535182"/>
    </source>
</evidence>
<name>A0A9X0U2G7_9BACT</name>
<proteinExistence type="predicted"/>
<gene>
    <name evidence="1" type="ORF">HDF14_000868</name>
</gene>
<reference evidence="1 2" key="1">
    <citation type="submission" date="2020-08" db="EMBL/GenBank/DDBJ databases">
        <title>Genomic Encyclopedia of Type Strains, Phase IV (KMG-V): Genome sequencing to study the core and pangenomes of soil and plant-associated prokaryotes.</title>
        <authorList>
            <person name="Whitman W."/>
        </authorList>
    </citation>
    <scope>NUCLEOTIDE SEQUENCE [LARGE SCALE GENOMIC DNA]</scope>
    <source>
        <strain evidence="1 2">X5P2</strain>
    </source>
</reference>
<organism evidence="1 2">
    <name type="scientific">Tunturiibacter gelidiferens</name>
    <dbReference type="NCBI Taxonomy" id="3069689"/>
    <lineage>
        <taxon>Bacteria</taxon>
        <taxon>Pseudomonadati</taxon>
        <taxon>Acidobacteriota</taxon>
        <taxon>Terriglobia</taxon>
        <taxon>Terriglobales</taxon>
        <taxon>Acidobacteriaceae</taxon>
        <taxon>Tunturiibacter</taxon>
    </lineage>
</organism>
<evidence type="ECO:0000313" key="1">
    <source>
        <dbReference type="EMBL" id="MBB5327263.1"/>
    </source>
</evidence>
<protein>
    <recommendedName>
        <fullName evidence="3">Leucine rich repeat (LRR) protein</fullName>
    </recommendedName>
</protein>
<dbReference type="EMBL" id="JACHEB010000002">
    <property type="protein sequence ID" value="MBB5327263.1"/>
    <property type="molecule type" value="Genomic_DNA"/>
</dbReference>
<dbReference type="RefSeq" id="WP_183973841.1">
    <property type="nucleotide sequence ID" value="NZ_JACHEB010000002.1"/>
</dbReference>
<dbReference type="AlphaFoldDB" id="A0A9X0U2G7"/>